<evidence type="ECO:0000313" key="4">
    <source>
        <dbReference type="EMBL" id="MFC4990274.1"/>
    </source>
</evidence>
<keyword evidence="2" id="KW-0479">Metal-binding</keyword>
<sequence>MRYYQLAGSDGRRLAVDDGDGIADLTAMKPTLETFGDLVGAATITDVGADEVADRLAADAPRLEETTLEEATVPVDAGEVWAAGVTYEISEAAREEESTMPEMYLDVYDNERPEIFFKATPSRTVGPSEAVGIRADSEWDVPEPELGIVLAGEEIVGYTIGNDMSSRSIEGENPLYLPQAKVYDRCCSLGPCVRSAESIADPHDLEMWMEIRRGEETLYEDATNTGEMARTVEELADYYTKHNTVPEQSVLLTGTSLVPENEFTLREGDIVEIGIESIGTLSNPVTQV</sequence>
<dbReference type="EMBL" id="JBHSJG010000067">
    <property type="protein sequence ID" value="MFC4990274.1"/>
    <property type="molecule type" value="Genomic_DNA"/>
</dbReference>
<comment type="similarity">
    <text evidence="1">Belongs to the FAH family.</text>
</comment>
<dbReference type="AlphaFoldDB" id="A0ABD5QL24"/>
<dbReference type="GO" id="GO:0044281">
    <property type="term" value="P:small molecule metabolic process"/>
    <property type="evidence" value="ECO:0007669"/>
    <property type="project" value="UniProtKB-ARBA"/>
</dbReference>
<dbReference type="SUPFAM" id="SSF56529">
    <property type="entry name" value="FAH"/>
    <property type="match status" value="1"/>
</dbReference>
<dbReference type="PANTHER" id="PTHR42796">
    <property type="entry name" value="FUMARYLACETOACETATE HYDROLASE DOMAIN-CONTAINING PROTEIN 2A-RELATED"/>
    <property type="match status" value="1"/>
</dbReference>
<dbReference type="Pfam" id="PF01557">
    <property type="entry name" value="FAA_hydrolase"/>
    <property type="match status" value="1"/>
</dbReference>
<dbReference type="GO" id="GO:0016787">
    <property type="term" value="F:hydrolase activity"/>
    <property type="evidence" value="ECO:0007669"/>
    <property type="project" value="UniProtKB-KW"/>
</dbReference>
<name>A0ABD5QL24_9EURY</name>
<evidence type="ECO:0000256" key="1">
    <source>
        <dbReference type="ARBA" id="ARBA00010211"/>
    </source>
</evidence>
<keyword evidence="4" id="KW-0378">Hydrolase</keyword>
<evidence type="ECO:0000313" key="5">
    <source>
        <dbReference type="Proteomes" id="UP001595925"/>
    </source>
</evidence>
<dbReference type="PANTHER" id="PTHR42796:SF7">
    <property type="entry name" value="2-DEHYDRO-3-DEOXY-D-ARABINONATE DEHYDRATASE"/>
    <property type="match status" value="1"/>
</dbReference>
<accession>A0ABD5QL24</accession>
<dbReference type="RefSeq" id="WP_224829833.1">
    <property type="nucleotide sequence ID" value="NZ_JAIVEF010000029.1"/>
</dbReference>
<dbReference type="InterPro" id="IPR051121">
    <property type="entry name" value="FAH"/>
</dbReference>
<keyword evidence="5" id="KW-1185">Reference proteome</keyword>
<evidence type="ECO:0000259" key="3">
    <source>
        <dbReference type="Pfam" id="PF01557"/>
    </source>
</evidence>
<comment type="caution">
    <text evidence="4">The sequence shown here is derived from an EMBL/GenBank/DDBJ whole genome shotgun (WGS) entry which is preliminary data.</text>
</comment>
<organism evidence="4 5">
    <name type="scientific">Saliphagus infecundisoli</name>
    <dbReference type="NCBI Taxonomy" id="1849069"/>
    <lineage>
        <taxon>Archaea</taxon>
        <taxon>Methanobacteriati</taxon>
        <taxon>Methanobacteriota</taxon>
        <taxon>Stenosarchaea group</taxon>
        <taxon>Halobacteria</taxon>
        <taxon>Halobacteriales</taxon>
        <taxon>Natrialbaceae</taxon>
        <taxon>Saliphagus</taxon>
    </lineage>
</organism>
<proteinExistence type="inferred from homology"/>
<dbReference type="Gene3D" id="3.90.850.10">
    <property type="entry name" value="Fumarylacetoacetase-like, C-terminal domain"/>
    <property type="match status" value="1"/>
</dbReference>
<evidence type="ECO:0000256" key="2">
    <source>
        <dbReference type="ARBA" id="ARBA00022723"/>
    </source>
</evidence>
<reference evidence="4 5" key="1">
    <citation type="journal article" date="2019" name="Int. J. Syst. Evol. Microbiol.">
        <title>The Global Catalogue of Microorganisms (GCM) 10K type strain sequencing project: providing services to taxonomists for standard genome sequencing and annotation.</title>
        <authorList>
            <consortium name="The Broad Institute Genomics Platform"/>
            <consortium name="The Broad Institute Genome Sequencing Center for Infectious Disease"/>
            <person name="Wu L."/>
            <person name="Ma J."/>
        </authorList>
    </citation>
    <scope>NUCLEOTIDE SEQUENCE [LARGE SCALE GENOMIC DNA]</scope>
    <source>
        <strain evidence="4 5">CGMCC 1.15824</strain>
    </source>
</reference>
<gene>
    <name evidence="4" type="ORF">ACFPFO_21495</name>
</gene>
<protein>
    <submittedName>
        <fullName evidence="4">Fumarylacetoacetate hydrolase family protein</fullName>
    </submittedName>
</protein>
<dbReference type="InterPro" id="IPR011234">
    <property type="entry name" value="Fumarylacetoacetase-like_C"/>
</dbReference>
<feature type="domain" description="Fumarylacetoacetase-like C-terminal" evidence="3">
    <location>
        <begin position="93"/>
        <end position="285"/>
    </location>
</feature>
<dbReference type="GO" id="GO:0046872">
    <property type="term" value="F:metal ion binding"/>
    <property type="evidence" value="ECO:0007669"/>
    <property type="project" value="UniProtKB-KW"/>
</dbReference>
<dbReference type="InterPro" id="IPR036663">
    <property type="entry name" value="Fumarylacetoacetase_C_sf"/>
</dbReference>
<dbReference type="Proteomes" id="UP001595925">
    <property type="component" value="Unassembled WGS sequence"/>
</dbReference>